<feature type="compositionally biased region" description="Polar residues" evidence="1">
    <location>
        <begin position="600"/>
        <end position="609"/>
    </location>
</feature>
<dbReference type="GeneID" id="37008872"/>
<evidence type="ECO:0000313" key="2">
    <source>
        <dbReference type="EMBL" id="PVH19688.1"/>
    </source>
</evidence>
<dbReference type="VEuPathDB" id="FungiDB:CXQ85_003542"/>
<feature type="compositionally biased region" description="Polar residues" evidence="1">
    <location>
        <begin position="247"/>
        <end position="263"/>
    </location>
</feature>
<feature type="compositionally biased region" description="Low complexity" evidence="1">
    <location>
        <begin position="620"/>
        <end position="629"/>
    </location>
</feature>
<comment type="caution">
    <text evidence="2">The sequence shown here is derived from an EMBL/GenBank/DDBJ whole genome shotgun (WGS) entry which is preliminary data.</text>
</comment>
<dbReference type="OrthoDB" id="4026747at2759"/>
<feature type="compositionally biased region" description="Low complexity" evidence="1">
    <location>
        <begin position="302"/>
        <end position="311"/>
    </location>
</feature>
<feature type="compositionally biased region" description="Polar residues" evidence="1">
    <location>
        <begin position="381"/>
        <end position="394"/>
    </location>
</feature>
<organism evidence="2 3">
    <name type="scientific">Candidozyma haemuli</name>
    <dbReference type="NCBI Taxonomy" id="45357"/>
    <lineage>
        <taxon>Eukaryota</taxon>
        <taxon>Fungi</taxon>
        <taxon>Dikarya</taxon>
        <taxon>Ascomycota</taxon>
        <taxon>Saccharomycotina</taxon>
        <taxon>Pichiomycetes</taxon>
        <taxon>Metschnikowiaceae</taxon>
        <taxon>Candidozyma</taxon>
    </lineage>
</organism>
<dbReference type="AlphaFoldDB" id="A0A2V1APB8"/>
<feature type="compositionally biased region" description="Low complexity" evidence="1">
    <location>
        <begin position="216"/>
        <end position="232"/>
    </location>
</feature>
<gene>
    <name evidence="2" type="ORF">CXQ85_003542</name>
</gene>
<feature type="compositionally biased region" description="Polar residues" evidence="1">
    <location>
        <begin position="638"/>
        <end position="660"/>
    </location>
</feature>
<feature type="region of interest" description="Disordered" evidence="1">
    <location>
        <begin position="589"/>
        <end position="673"/>
    </location>
</feature>
<evidence type="ECO:0000256" key="1">
    <source>
        <dbReference type="SAM" id="MobiDB-lite"/>
    </source>
</evidence>
<feature type="compositionally biased region" description="Polar residues" evidence="1">
    <location>
        <begin position="181"/>
        <end position="196"/>
    </location>
</feature>
<dbReference type="Proteomes" id="UP000244309">
    <property type="component" value="Unassembled WGS sequence"/>
</dbReference>
<evidence type="ECO:0000313" key="3">
    <source>
        <dbReference type="Proteomes" id="UP000244309"/>
    </source>
</evidence>
<protein>
    <recommendedName>
        <fullName evidence="4">Nitrogen regulatory protein areA GATA-like domain-containing protein</fullName>
    </recommendedName>
</protein>
<keyword evidence="3" id="KW-1185">Reference proteome</keyword>
<feature type="compositionally biased region" description="Polar residues" evidence="1">
    <location>
        <begin position="90"/>
        <end position="101"/>
    </location>
</feature>
<reference evidence="2 3" key="1">
    <citation type="submission" date="2017-12" db="EMBL/GenBank/DDBJ databases">
        <title>Genome Sequence of a Multidrug-Resistant Candida haemulonii Isolate from a Patient with Chronic Leg Ulcers in Israel.</title>
        <authorList>
            <person name="Chow N.A."/>
            <person name="Gade L."/>
            <person name="Batra D."/>
            <person name="Rowe L.A."/>
            <person name="Ben-Ami R."/>
            <person name="Loparev V.N."/>
            <person name="Litvintseva A.P."/>
        </authorList>
    </citation>
    <scope>NUCLEOTIDE SEQUENCE [LARGE SCALE GENOMIC DNA]</scope>
    <source>
        <strain evidence="2 3">B11899</strain>
    </source>
</reference>
<dbReference type="EMBL" id="PKFO01000002">
    <property type="protein sequence ID" value="PVH19688.1"/>
    <property type="molecule type" value="Genomic_DNA"/>
</dbReference>
<dbReference type="RefSeq" id="XP_025340628.1">
    <property type="nucleotide sequence ID" value="XM_025487180.1"/>
</dbReference>
<feature type="region of interest" description="Disordered" evidence="1">
    <location>
        <begin position="69"/>
        <end position="465"/>
    </location>
</feature>
<evidence type="ECO:0008006" key="4">
    <source>
        <dbReference type="Google" id="ProtNLM"/>
    </source>
</evidence>
<name>A0A2V1APB8_9ASCO</name>
<feature type="compositionally biased region" description="Polar residues" evidence="1">
    <location>
        <begin position="439"/>
        <end position="458"/>
    </location>
</feature>
<proteinExistence type="predicted"/>
<accession>A0A2V1APB8</accession>
<sequence length="721" mass="77526">MASLCESSHSLPPPVDLTYGPPLDHIHLYHLWKTASHTGRSGKTGISPRAENRSWRLLNEKLLCQRHRSASSSMALQEVPLPPKADKSSQTRAAEASNQHLDASEGLPSSRPSLFSKDSKPYASDSGDETSDLSEDDDDDDDDHDWKSYNGNLSPSHIPPETSRRQRLPQPSAGPCCSRYLESTSSQSDQSATRSLSPPKVTPPDPKKNIFFIENTPSPSARSSNDSRNSATFQSGGTGHTSATTHEISNSLQATTSSPTKETSSADEAKAELAPPLNALHAPFKRQDSLFSAQHLRRATPDDVSSVSSSELSEDEERDDLHELRIRQPSTVSKSSRSMKSDNESEWVSISSEDEKNGQGSPSKPLTFAKVIPVPVPLPKASTTDAADLSTETVKPSPLTKPRSLLSGLFLNSMGEQKGGSPTGNDHSLMAAPKPVLKRSSTTGVITIDKGNNNNAPSTKDKKQLLRPSIMFSKRYASFSDISKSSQRSPVLFVEEEESAGDSNAKDDSGHLFAKQTSSVGLSNFMVNANSTTNLNSITIGEDSMNKGSCENCENAISSSLSKYSNVPQGGSSLKNFLSKSSLSLTSLFGQGKTDRKSRPNGQRTFSNESLKASKDSVSDKSAVSGASAPLVEDSTENQESSAMSSSVGNHSRSVKTSSIPAKGFEPSVEVSGSLKDSLLIDHRLGKVPLPERVISDDDLFGGQERLVLDEDNDDYHSKGW</sequence>
<feature type="compositionally biased region" description="Acidic residues" evidence="1">
    <location>
        <begin position="126"/>
        <end position="143"/>
    </location>
</feature>